<dbReference type="Proteomes" id="UP000730482">
    <property type="component" value="Unassembled WGS sequence"/>
</dbReference>
<organism evidence="2 3">
    <name type="scientific">Catenulispora pinistramenti</name>
    <dbReference type="NCBI Taxonomy" id="2705254"/>
    <lineage>
        <taxon>Bacteria</taxon>
        <taxon>Bacillati</taxon>
        <taxon>Actinomycetota</taxon>
        <taxon>Actinomycetes</taxon>
        <taxon>Catenulisporales</taxon>
        <taxon>Catenulisporaceae</taxon>
        <taxon>Catenulispora</taxon>
    </lineage>
</organism>
<protein>
    <submittedName>
        <fullName evidence="2">Uncharacterized protein</fullName>
    </submittedName>
</protein>
<sequence>MDAPLTPQELLRLLDSMSFFQKRAIGKAGYPWPPLAALAALAVNPNGSAMAEAVLACHTDLLGREPRPGEAELAQAARDHMASLTYAPDERRLSDRNLSSGRGKRVGTPEDLAEIDRLMQARKERERAEKEAERAARRRK</sequence>
<evidence type="ECO:0000313" key="2">
    <source>
        <dbReference type="EMBL" id="MBS2548697.1"/>
    </source>
</evidence>
<name>A0ABS5KRM1_9ACTN</name>
<evidence type="ECO:0000313" key="3">
    <source>
        <dbReference type="Proteomes" id="UP000730482"/>
    </source>
</evidence>
<gene>
    <name evidence="2" type="ORF">KGQ19_17655</name>
</gene>
<evidence type="ECO:0000256" key="1">
    <source>
        <dbReference type="SAM" id="MobiDB-lite"/>
    </source>
</evidence>
<dbReference type="EMBL" id="JAAFYZ010000054">
    <property type="protein sequence ID" value="MBS2548697.1"/>
    <property type="molecule type" value="Genomic_DNA"/>
</dbReference>
<proteinExistence type="predicted"/>
<comment type="caution">
    <text evidence="2">The sequence shown here is derived from an EMBL/GenBank/DDBJ whole genome shotgun (WGS) entry which is preliminary data.</text>
</comment>
<feature type="compositionally biased region" description="Basic and acidic residues" evidence="1">
    <location>
        <begin position="114"/>
        <end position="140"/>
    </location>
</feature>
<feature type="region of interest" description="Disordered" evidence="1">
    <location>
        <begin position="82"/>
        <end position="140"/>
    </location>
</feature>
<reference evidence="2 3" key="1">
    <citation type="submission" date="2020-02" db="EMBL/GenBank/DDBJ databases">
        <title>Acidophilic actinobacteria isolated from forest soil.</title>
        <authorList>
            <person name="Golinska P."/>
        </authorList>
    </citation>
    <scope>NUCLEOTIDE SEQUENCE [LARGE SCALE GENOMIC DNA]</scope>
    <source>
        <strain evidence="2 3">NL8</strain>
    </source>
</reference>
<dbReference type="RefSeq" id="WP_212010272.1">
    <property type="nucleotide sequence ID" value="NZ_JAAFYZ010000054.1"/>
</dbReference>
<accession>A0ABS5KRM1</accession>
<keyword evidence="3" id="KW-1185">Reference proteome</keyword>